<dbReference type="GO" id="GO:0042254">
    <property type="term" value="P:ribosome biogenesis"/>
    <property type="evidence" value="ECO:0007669"/>
    <property type="project" value="TreeGrafter"/>
</dbReference>
<gene>
    <name evidence="2" type="ORF">PBS003_LOCUS861</name>
</gene>
<dbReference type="Proteomes" id="UP001160483">
    <property type="component" value="Unassembled WGS sequence"/>
</dbReference>
<sequence length="1539" mass="172490">MTECVAWDATLALVRWQRTRRGYDNDAILLQTGLALLQPDADLQFGPQSALARTERAFNLPWQRIVSEVLQFAVYLVTKAKLDENLRPNQKLQALRLLQLALNALTVKGDAQLAILPLNSCNLLLSALAETLEKVQENKDTLQILKDVKAVLFYLFGLPNDLSKAVMADFQMYRPPTNVFTDFLKRIFTAAFASLTKLQEIKLGEGNAKQAKSYVDVMYASLFIFQELQKTQTNKKKVFMAMAKTSLKDFLAFRHSLMTLEKQHAMDLEAVTVLLDQVVEDALLDPEHICQFDGAVVHAAIWKKGSKSNDEALEEADEKKSTKRPKAGEAKVVSGLVSYQKNLFDELLRLLSDQEMPMRLKASISGFFEVLVRGFAIRIRAAANTKIEDTKTDLKTSRKRAAIVIATTTTTYSPFKFWSELCAVTYLAFQRETKKSDFLPVLVTLYNALFRALCECDIYRVTEDTEERKQFLTMENILTSFLHVLNVEHVHDVFANADRALEECEVIRSAVRCSPNLANGCLVPIFELLGVQANKAKDGNAGVYAAASHALIELIHAYDSMRLLDRFLKAVFATPQAYDGLYKLFAVPLCEAALRKAFMLLPPGQTEMLWKLLVEQIASFAFKNDDICNARGVAVARLLFQIFAQEIHVVPSNRSKVLRLILHTHEQLLSSFATELTHVMGSFTSYRRELFCILGELLMFDTVLNASICEQTFDQIFDKLEGDRFGAVMEHLLSVCPLSIETEGSKKQTGCTMSGLSINHGVGAAGIIKLCVFWLRKTRALNETTGDNASEGREKITRLVIKYVVNWKCWEAVSFYLPELMANASSNECDLFFREILSAYINIAPSGESEVSAKRIICDAGFYEIPRIRSIAPVSLTSLGKRFVGEVHRGSLTSLELSCRFFGFLLEIPSSYLIPQECGQLLLTALTLYHAICMSFNNVDGNIEARHTLLTWVQQYFKVIGVELQKSGKMWPEFKKQLRSRTSFIVSQLVADDSVSVALVAEMLGYFLDIGANAFVGELLNDVLNGKNIQTESTDKITRILKRAVIVVEALAAYRTAPSVSKEEKEFIENVVEIVTRENVCGTTQGPLSFEVLTALLKYQSAVHKLARQHKNQQTKADDGRVLQLLLKHVGGALTASMKLVAMIGNSTDSIELQDAAWSFFANFCEQYSSFQTFLTPLQTYGCLLAVALSLIARNTTPLLSQNKAELAALQAVVANANKDEFRLLLSTLMQELVAREGKRKLGALCALYVLLVGDRKLNASRRLLLNKHKKLIVEALLENFAAQLLLIGAKSADPFDNAVALHVWSLRVFVLMFSKAELFSWKNPQLQYVLTGFQPLLAAVSCWQAGTNRYNPQELHELWTLSYTLLLRIVRSHFASLVHCIPQLVQASNALFQMLVLTSAHLEYSQICSEWSSNLARLYGYMKAHDVQLRKHVIYLLMAFLVSVTRDKLAVRFQQKLRPGVFALLDVCSPYEKEQLFGALDSTEAVLRAYRLLNPCMAFTVIQIASDIVFERGTAVGTESKMMRSIGVNDKLFAALFE</sequence>
<reference evidence="2" key="1">
    <citation type="submission" date="2021-11" db="EMBL/GenBank/DDBJ databases">
        <authorList>
            <person name="Islam A."/>
            <person name="Islam S."/>
            <person name="Flora M.S."/>
            <person name="Rahman M."/>
            <person name="Ziaur R.M."/>
            <person name="Epstein J.H."/>
            <person name="Hassan M."/>
            <person name="Klassen M."/>
            <person name="Woodard K."/>
            <person name="Webb A."/>
            <person name="Webby R.J."/>
            <person name="El Zowalaty M.E."/>
        </authorList>
    </citation>
    <scope>NUCLEOTIDE SEQUENCE</scope>
    <source>
        <strain evidence="2">Pbs3</strain>
    </source>
</reference>
<name>A0AAU9KI56_9STRA</name>
<dbReference type="Pfam" id="PF10441">
    <property type="entry name" value="Urb2"/>
    <property type="match status" value="1"/>
</dbReference>
<evidence type="ECO:0000313" key="3">
    <source>
        <dbReference type="Proteomes" id="UP001160483"/>
    </source>
</evidence>
<accession>A0AAU9KI56</accession>
<comment type="caution">
    <text evidence="2">The sequence shown here is derived from an EMBL/GenBank/DDBJ whole genome shotgun (WGS) entry which is preliminary data.</text>
</comment>
<dbReference type="EMBL" id="CAKKTJ010000090">
    <property type="protein sequence ID" value="CAH0473991.1"/>
    <property type="molecule type" value="Genomic_DNA"/>
</dbReference>
<dbReference type="InterPro" id="IPR052609">
    <property type="entry name" value="Ribosome_Biogenesis_Reg"/>
</dbReference>
<proteinExistence type="predicted"/>
<feature type="domain" description="Nucleolar 27S pre-rRNA processing Urb2/Npa2 C-terminal" evidence="1">
    <location>
        <begin position="1341"/>
        <end position="1485"/>
    </location>
</feature>
<dbReference type="GO" id="GO:0005730">
    <property type="term" value="C:nucleolus"/>
    <property type="evidence" value="ECO:0007669"/>
    <property type="project" value="TreeGrafter"/>
</dbReference>
<evidence type="ECO:0000259" key="1">
    <source>
        <dbReference type="Pfam" id="PF10441"/>
    </source>
</evidence>
<dbReference type="PANTHER" id="PTHR15682">
    <property type="entry name" value="UNHEALTHY RIBOSOME BIOGENESIS PROTEIN 2 HOMOLOG"/>
    <property type="match status" value="1"/>
</dbReference>
<organism evidence="2 3">
    <name type="scientific">Peronospora belbahrii</name>
    <dbReference type="NCBI Taxonomy" id="622444"/>
    <lineage>
        <taxon>Eukaryota</taxon>
        <taxon>Sar</taxon>
        <taxon>Stramenopiles</taxon>
        <taxon>Oomycota</taxon>
        <taxon>Peronosporomycetes</taxon>
        <taxon>Peronosporales</taxon>
        <taxon>Peronosporaceae</taxon>
        <taxon>Peronospora</taxon>
    </lineage>
</organism>
<dbReference type="PANTHER" id="PTHR15682:SF2">
    <property type="entry name" value="UNHEALTHY RIBOSOME BIOGENESIS PROTEIN 2 HOMOLOG"/>
    <property type="match status" value="1"/>
</dbReference>
<evidence type="ECO:0000313" key="2">
    <source>
        <dbReference type="EMBL" id="CAH0473991.1"/>
    </source>
</evidence>
<protein>
    <recommendedName>
        <fullName evidence="1">Nucleolar 27S pre-rRNA processing Urb2/Npa2 C-terminal domain-containing protein</fullName>
    </recommendedName>
</protein>
<dbReference type="InterPro" id="IPR018849">
    <property type="entry name" value="Urb2/Npa2_C"/>
</dbReference>